<feature type="region of interest" description="Disordered" evidence="1">
    <location>
        <begin position="995"/>
        <end position="1031"/>
    </location>
</feature>
<organism evidence="2 3">
    <name type="scientific">Luteimicrobium album</name>
    <dbReference type="NCBI Taxonomy" id="1054550"/>
    <lineage>
        <taxon>Bacteria</taxon>
        <taxon>Bacillati</taxon>
        <taxon>Actinomycetota</taxon>
        <taxon>Actinomycetes</taxon>
        <taxon>Micrococcales</taxon>
        <taxon>Luteimicrobium</taxon>
    </lineage>
</organism>
<protein>
    <recommendedName>
        <fullName evidence="4">YD repeat-containing protein</fullName>
    </recommendedName>
</protein>
<dbReference type="InterPro" id="IPR006530">
    <property type="entry name" value="YD"/>
</dbReference>
<proteinExistence type="predicted"/>
<dbReference type="NCBIfam" id="TIGR01643">
    <property type="entry name" value="YD_repeat_2x"/>
    <property type="match status" value="1"/>
</dbReference>
<comment type="caution">
    <text evidence="2">The sequence shown here is derived from an EMBL/GenBank/DDBJ whole genome shotgun (WGS) entry which is preliminary data.</text>
</comment>
<evidence type="ECO:0000256" key="1">
    <source>
        <dbReference type="SAM" id="MobiDB-lite"/>
    </source>
</evidence>
<name>A0ABQ6I6S6_9MICO</name>
<keyword evidence="3" id="KW-1185">Reference proteome</keyword>
<dbReference type="Proteomes" id="UP001157091">
    <property type="component" value="Unassembled WGS sequence"/>
</dbReference>
<evidence type="ECO:0000313" key="2">
    <source>
        <dbReference type="EMBL" id="GMA25848.1"/>
    </source>
</evidence>
<evidence type="ECO:0000313" key="3">
    <source>
        <dbReference type="Proteomes" id="UP001157091"/>
    </source>
</evidence>
<reference evidence="3" key="1">
    <citation type="journal article" date="2019" name="Int. J. Syst. Evol. Microbiol.">
        <title>The Global Catalogue of Microorganisms (GCM) 10K type strain sequencing project: providing services to taxonomists for standard genome sequencing and annotation.</title>
        <authorList>
            <consortium name="The Broad Institute Genomics Platform"/>
            <consortium name="The Broad Institute Genome Sequencing Center for Infectious Disease"/>
            <person name="Wu L."/>
            <person name="Ma J."/>
        </authorList>
    </citation>
    <scope>NUCLEOTIDE SEQUENCE [LARGE SCALE GENOMIC DNA]</scope>
    <source>
        <strain evidence="3">NBRC 106348</strain>
    </source>
</reference>
<accession>A0ABQ6I6S6</accession>
<evidence type="ECO:0008006" key="4">
    <source>
        <dbReference type="Google" id="ProtNLM"/>
    </source>
</evidence>
<sequence length="1031" mass="109672">MASTNNQTSWVGEGFDLTSSYVERKYVPCFDDRDPADTTGDSAKETPNNADLETGDLCWGGENASLVLNGSAVELVKDASTGEWHPKTEDGAKVELKTGGWNDDEVGHQYWVVTAGDGTKYYFGRDKRSADDASLGSAWSVPVYGNHPGEPCHADTFKASSCKQTWRWNLDYVVDPSGNTMTYRYAPETAAYQKVQGPDLATYTSGGRLMKIEYGTRSGDLTAAAPAVVEFTAATRCEAKSGVDCSASKMLSNKASWPDAPTDLYCAADADTCPTQYSPVFFDRYRLTKITTKSYDGSTYQPVDSWTLTQSYLSPNDGSAGKGGTGKILWLKSIVHTGLGGTASTSDDITLPAVLFDKVMLKNRVNSVTAGPPSMWRPRVSSIRSESGALTSVNYSDGTDCTPTTLPADPKTNTNLCFPVNWDPDGETKNAPEWFHKYVVESIVENGAAPNQGSNTLVTGSAQITTTYSYSGGAGWAKPTGALLKPKQLTYSDFRGYPTVTTTVGEGGDATSTQTQYFRGLGGDVAAGPDGYGVNATDDSNLEGQVFSTSQRNGTKTVSQTVTVPSGITTTATDKDGTKATRIAKSTTYGFTFGQDGAVDQRTKSVTSFDAHAQVSAVDDAGDVTTTSDDQCTRTTYAHVDNDALADANMIALPARTEVVSVACGTTPSRPKDVISDSLSTYDSKGRVLEAWGVQADLNRSTGTLDPATHAGYTMTQTVVSYDDRGRPTATKDALGRQTAIAYTQSGGGLLQQVVTTSPDPDGAGALTGMTSTTVYNPLTGTVTETRDTNGKKTTGTYDALGRLKDVRNPDRQGASVPSTAYEYAVHENGLNSVVTKAIGADGKTQHTSSVLYDGLMRQFQTQTESADAGDSQKDSAATRGRVVQHTYYDSAGRVQSQTDQWWAKGAPSASAVTPPVVPVAHTTYVYDGAGRVTDQILWNGTDSNPDYEQWRTVTDYDGRYTTVVPPAGGTATTTVADARGRTTGLWEHLARPAVTKGAPTKPSTLGGFDPALSLRRRTRPPATPSTRQVS</sequence>
<dbReference type="Gene3D" id="2.180.10.10">
    <property type="entry name" value="RHS repeat-associated core"/>
    <property type="match status" value="1"/>
</dbReference>
<gene>
    <name evidence="2" type="ORF">GCM10025864_36070</name>
</gene>
<dbReference type="EMBL" id="BSUK01000001">
    <property type="protein sequence ID" value="GMA25848.1"/>
    <property type="molecule type" value="Genomic_DNA"/>
</dbReference>